<dbReference type="InterPro" id="IPR040999">
    <property type="entry name" value="Mak_N_cap"/>
</dbReference>
<keyword evidence="2" id="KW-0547">Nucleotide-binding</keyword>
<name>A0A6G9YH93_9NOCA</name>
<evidence type="ECO:0000259" key="5">
    <source>
        <dbReference type="Pfam" id="PF18085"/>
    </source>
</evidence>
<keyword evidence="7" id="KW-1185">Reference proteome</keyword>
<evidence type="ECO:0000256" key="1">
    <source>
        <dbReference type="ARBA" id="ARBA00022679"/>
    </source>
</evidence>
<evidence type="ECO:0000256" key="4">
    <source>
        <dbReference type="ARBA" id="ARBA00022840"/>
    </source>
</evidence>
<dbReference type="Proteomes" id="UP000503540">
    <property type="component" value="Chromosome"/>
</dbReference>
<evidence type="ECO:0000256" key="2">
    <source>
        <dbReference type="ARBA" id="ARBA00022741"/>
    </source>
</evidence>
<dbReference type="RefSeq" id="WP_167475225.1">
    <property type="nucleotide sequence ID" value="NZ_CP046172.1"/>
</dbReference>
<dbReference type="GO" id="GO:0005524">
    <property type="term" value="F:ATP binding"/>
    <property type="evidence" value="ECO:0007669"/>
    <property type="project" value="UniProtKB-KW"/>
</dbReference>
<dbReference type="KEGG" id="nah:F5544_23475"/>
<reference evidence="6 7" key="1">
    <citation type="journal article" date="2019" name="ACS Chem. Biol.">
        <title>Identification and Mobilization of a Cryptic Antibiotic Biosynthesis Gene Locus from a Human-Pathogenic Nocardia Isolate.</title>
        <authorList>
            <person name="Herisse M."/>
            <person name="Ishida K."/>
            <person name="Porter J.L."/>
            <person name="Howden B."/>
            <person name="Hertweck C."/>
            <person name="Stinear T.P."/>
            <person name="Pidot S.J."/>
        </authorList>
    </citation>
    <scope>NUCLEOTIDE SEQUENCE [LARGE SCALE GENOMIC DNA]</scope>
    <source>
        <strain evidence="6 7">AUSMDU00012717</strain>
    </source>
</reference>
<accession>A0A6G9YH93</accession>
<keyword evidence="3" id="KW-0418">Kinase</keyword>
<dbReference type="AlphaFoldDB" id="A0A6G9YH93"/>
<dbReference type="Pfam" id="PF18085">
    <property type="entry name" value="Mak_N_cap"/>
    <property type="match status" value="1"/>
</dbReference>
<feature type="domain" description="Maltokinase N-terminal cap" evidence="5">
    <location>
        <begin position="20"/>
        <end position="106"/>
    </location>
</feature>
<organism evidence="6 7">
    <name type="scientific">Nocardia arthritidis</name>
    <dbReference type="NCBI Taxonomy" id="228602"/>
    <lineage>
        <taxon>Bacteria</taxon>
        <taxon>Bacillati</taxon>
        <taxon>Actinomycetota</taxon>
        <taxon>Actinomycetes</taxon>
        <taxon>Mycobacteriales</taxon>
        <taxon>Nocardiaceae</taxon>
        <taxon>Nocardia</taxon>
    </lineage>
</organism>
<evidence type="ECO:0000313" key="7">
    <source>
        <dbReference type="Proteomes" id="UP000503540"/>
    </source>
</evidence>
<keyword evidence="4" id="KW-0067">ATP-binding</keyword>
<protein>
    <submittedName>
        <fullName evidence="6">1,4-alpha-glucan branching protein</fullName>
    </submittedName>
</protein>
<dbReference type="EMBL" id="CP046172">
    <property type="protein sequence ID" value="QIS12554.1"/>
    <property type="molecule type" value="Genomic_DNA"/>
</dbReference>
<evidence type="ECO:0000313" key="6">
    <source>
        <dbReference type="EMBL" id="QIS12554.1"/>
    </source>
</evidence>
<keyword evidence="1" id="KW-0808">Transferase</keyword>
<proteinExistence type="predicted"/>
<sequence length="211" mass="22787">MAIVHDTTMRPTKLELLTRWLPTRPWYVGERTPVLAKAGGFRVDDPAGAVGIEFLVLIDSSAAEPATYHVPMTYRGEPLEGADFALIGTSEHGVLGTRWLYDATRDPVFLEQAVRLLAAVAVPQDQNVSNKADPSVQVRVLELGSPAAGFDAAAVTDTDLYTEIVLETGRLLIHRRLGIGGVADAPGQARVRWWTLEGLSADDVFLSAVPS</sequence>
<gene>
    <name evidence="6" type="ORF">F5544_23475</name>
</gene>
<evidence type="ECO:0000256" key="3">
    <source>
        <dbReference type="ARBA" id="ARBA00022777"/>
    </source>
</evidence>
<dbReference type="GO" id="GO:0016301">
    <property type="term" value="F:kinase activity"/>
    <property type="evidence" value="ECO:0007669"/>
    <property type="project" value="UniProtKB-KW"/>
</dbReference>